<reference evidence="1" key="1">
    <citation type="submission" date="2022-07" db="EMBL/GenBank/DDBJ databases">
        <title>Taxonomy of Novel Oxalotrophic and Methylotrophic Bacteria.</title>
        <authorList>
            <person name="Sahin N."/>
            <person name="Tani A."/>
        </authorList>
    </citation>
    <scope>NUCLEOTIDE SEQUENCE</scope>
    <source>
        <strain evidence="1">Y10</strain>
    </source>
</reference>
<dbReference type="NCBIfam" id="TIGR03512">
    <property type="entry name" value="GldD_lipo"/>
    <property type="match status" value="1"/>
</dbReference>
<comment type="caution">
    <text evidence="1">The sequence shown here is derived from an EMBL/GenBank/DDBJ whole genome shotgun (WGS) entry which is preliminary data.</text>
</comment>
<dbReference type="PROSITE" id="PS51257">
    <property type="entry name" value="PROKAR_LIPOPROTEIN"/>
    <property type="match status" value="1"/>
</dbReference>
<evidence type="ECO:0000313" key="2">
    <source>
        <dbReference type="Proteomes" id="UP001143543"/>
    </source>
</evidence>
<dbReference type="Proteomes" id="UP001143543">
    <property type="component" value="Unassembled WGS sequence"/>
</dbReference>
<dbReference type="EMBL" id="BRVO01000004">
    <property type="protein sequence ID" value="GLB50774.1"/>
    <property type="molecule type" value="Genomic_DNA"/>
</dbReference>
<proteinExistence type="predicted"/>
<organism evidence="1 2">
    <name type="scientific">Neptunitalea lumnitzerae</name>
    <dbReference type="NCBI Taxonomy" id="2965509"/>
    <lineage>
        <taxon>Bacteria</taxon>
        <taxon>Pseudomonadati</taxon>
        <taxon>Bacteroidota</taxon>
        <taxon>Flavobacteriia</taxon>
        <taxon>Flavobacteriales</taxon>
        <taxon>Flavobacteriaceae</taxon>
        <taxon>Neptunitalea</taxon>
    </lineage>
</organism>
<dbReference type="Pfam" id="PF25593">
    <property type="entry name" value="GldD_lipo"/>
    <property type="match status" value="1"/>
</dbReference>
<keyword evidence="1" id="KW-0449">Lipoprotein</keyword>
<accession>A0ABQ5MN07</accession>
<dbReference type="RefSeq" id="WP_281766406.1">
    <property type="nucleotide sequence ID" value="NZ_BRVO01000004.1"/>
</dbReference>
<keyword evidence="2" id="KW-1185">Reference proteome</keyword>
<name>A0ABQ5MN07_9FLAO</name>
<gene>
    <name evidence="1" type="primary">gldD</name>
    <name evidence="1" type="ORF">Y10_31420</name>
</gene>
<protein>
    <submittedName>
        <fullName evidence="1">Gliding motility lipoprotein GldD</fullName>
    </submittedName>
</protein>
<evidence type="ECO:0000313" key="1">
    <source>
        <dbReference type="EMBL" id="GLB50774.1"/>
    </source>
</evidence>
<dbReference type="InterPro" id="IPR019850">
    <property type="entry name" value="GldD-like"/>
</dbReference>
<sequence>MKSNKGKILVVVSLCVALMGLISCEETLPKPNAMLRLEYPQPEYESFQLPSCPYTFEKSYLAFADKPNGCSVNLVYPKMKGTIYLSYRNVQGDIKQLLTDVQKLTYEHVVKADNIVEQPYVNADAKKYGMFYEVSGNAASQSQFYLTDSVSHFITGSIYFDSKPNYDSILPAAVYLREDVRKIMESLEWKDIED</sequence>